<evidence type="ECO:0000313" key="2">
    <source>
        <dbReference type="Proteomes" id="UP000838756"/>
    </source>
</evidence>
<name>A0A8S4RWC6_9NEOP</name>
<reference evidence="1" key="1">
    <citation type="submission" date="2022-03" db="EMBL/GenBank/DDBJ databases">
        <authorList>
            <person name="Lindestad O."/>
        </authorList>
    </citation>
    <scope>NUCLEOTIDE SEQUENCE</scope>
</reference>
<dbReference type="EMBL" id="CAKXAJ010025625">
    <property type="protein sequence ID" value="CAH2242127.1"/>
    <property type="molecule type" value="Genomic_DNA"/>
</dbReference>
<accession>A0A8S4RWC6</accession>
<protein>
    <submittedName>
        <fullName evidence="1">Jg22819 protein</fullName>
    </submittedName>
</protein>
<organism evidence="1 2">
    <name type="scientific">Pararge aegeria aegeria</name>
    <dbReference type="NCBI Taxonomy" id="348720"/>
    <lineage>
        <taxon>Eukaryota</taxon>
        <taxon>Metazoa</taxon>
        <taxon>Ecdysozoa</taxon>
        <taxon>Arthropoda</taxon>
        <taxon>Hexapoda</taxon>
        <taxon>Insecta</taxon>
        <taxon>Pterygota</taxon>
        <taxon>Neoptera</taxon>
        <taxon>Endopterygota</taxon>
        <taxon>Lepidoptera</taxon>
        <taxon>Glossata</taxon>
        <taxon>Ditrysia</taxon>
        <taxon>Papilionoidea</taxon>
        <taxon>Nymphalidae</taxon>
        <taxon>Satyrinae</taxon>
        <taxon>Satyrini</taxon>
        <taxon>Parargina</taxon>
        <taxon>Pararge</taxon>
    </lineage>
</organism>
<comment type="caution">
    <text evidence="1">The sequence shown here is derived from an EMBL/GenBank/DDBJ whole genome shotgun (WGS) entry which is preliminary data.</text>
</comment>
<evidence type="ECO:0000313" key="1">
    <source>
        <dbReference type="EMBL" id="CAH2242127.1"/>
    </source>
</evidence>
<dbReference type="Proteomes" id="UP000838756">
    <property type="component" value="Unassembled WGS sequence"/>
</dbReference>
<sequence>MIVMEPGKVLRERVGWSPVRDSSRAVHSSSDVCERMTVSWRARLCQLPHIQIECRRRTEDSSIIGCVRRVQGPRTMCKHQCGWQYVSAS</sequence>
<proteinExistence type="predicted"/>
<dbReference type="AlphaFoldDB" id="A0A8S4RWC6"/>
<gene>
    <name evidence="1" type="primary">jg22819</name>
    <name evidence="1" type="ORF">PAEG_LOCUS18484</name>
</gene>
<keyword evidence="2" id="KW-1185">Reference proteome</keyword>